<proteinExistence type="predicted"/>
<feature type="compositionally biased region" description="Low complexity" evidence="1">
    <location>
        <begin position="24"/>
        <end position="39"/>
    </location>
</feature>
<keyword evidence="3" id="KW-1185">Reference proteome</keyword>
<dbReference type="Proteomes" id="UP001460270">
    <property type="component" value="Unassembled WGS sequence"/>
</dbReference>
<comment type="caution">
    <text evidence="2">The sequence shown here is derived from an EMBL/GenBank/DDBJ whole genome shotgun (WGS) entry which is preliminary data.</text>
</comment>
<feature type="region of interest" description="Disordered" evidence="1">
    <location>
        <begin position="262"/>
        <end position="284"/>
    </location>
</feature>
<protein>
    <submittedName>
        <fullName evidence="2">Uncharacterized protein</fullName>
    </submittedName>
</protein>
<accession>A0AAW0PF19</accession>
<name>A0AAW0PF19_9GOBI</name>
<evidence type="ECO:0000313" key="2">
    <source>
        <dbReference type="EMBL" id="KAK7918662.1"/>
    </source>
</evidence>
<evidence type="ECO:0000313" key="3">
    <source>
        <dbReference type="Proteomes" id="UP001460270"/>
    </source>
</evidence>
<feature type="compositionally biased region" description="Polar residues" evidence="1">
    <location>
        <begin position="262"/>
        <end position="283"/>
    </location>
</feature>
<gene>
    <name evidence="2" type="ORF">WMY93_009946</name>
</gene>
<feature type="region of interest" description="Disordered" evidence="1">
    <location>
        <begin position="21"/>
        <end position="41"/>
    </location>
</feature>
<sequence>MVAYKQSQHISTLTTLQDTAVWDPTSLPGPSSSTPQQQTKLDDVVVRPKKKSPGLTLSNRFTLLTDSDTLATHQPFTESRSALQCTGPQLGRLCSHNARSCHKHRHSRSIERLHRSTAHSIPASTGSPPRGFFFPDTARIPPVTAATSADDHLLPDTARSPCTCSVGTQQSRLRFYPAFPGSVTAPGSMTAPSHCPWPTHPSTPLVHLRQRHTCQSRNSSISPPLRSPCLLDYSPDGYTKFAVQYHKKYQLTILHTTYHPTHSTSAKVLSPPHTRSLSSSDPAHSQFIPRESSLPCLITVPLCAPSIPILKQQPLDS</sequence>
<evidence type="ECO:0000256" key="1">
    <source>
        <dbReference type="SAM" id="MobiDB-lite"/>
    </source>
</evidence>
<dbReference type="AlphaFoldDB" id="A0AAW0PF19"/>
<organism evidence="2 3">
    <name type="scientific">Mugilogobius chulae</name>
    <name type="common">yellowstripe goby</name>
    <dbReference type="NCBI Taxonomy" id="88201"/>
    <lineage>
        <taxon>Eukaryota</taxon>
        <taxon>Metazoa</taxon>
        <taxon>Chordata</taxon>
        <taxon>Craniata</taxon>
        <taxon>Vertebrata</taxon>
        <taxon>Euteleostomi</taxon>
        <taxon>Actinopterygii</taxon>
        <taxon>Neopterygii</taxon>
        <taxon>Teleostei</taxon>
        <taxon>Neoteleostei</taxon>
        <taxon>Acanthomorphata</taxon>
        <taxon>Gobiaria</taxon>
        <taxon>Gobiiformes</taxon>
        <taxon>Gobioidei</taxon>
        <taxon>Gobiidae</taxon>
        <taxon>Gobionellinae</taxon>
        <taxon>Mugilogobius</taxon>
    </lineage>
</organism>
<reference evidence="3" key="1">
    <citation type="submission" date="2024-04" db="EMBL/GenBank/DDBJ databases">
        <title>Salinicola lusitanus LLJ914,a marine bacterium isolated from the Okinawa Trough.</title>
        <authorList>
            <person name="Li J."/>
        </authorList>
    </citation>
    <scope>NUCLEOTIDE SEQUENCE [LARGE SCALE GENOMIC DNA]</scope>
</reference>
<dbReference type="EMBL" id="JBBPFD010000007">
    <property type="protein sequence ID" value="KAK7918662.1"/>
    <property type="molecule type" value="Genomic_DNA"/>
</dbReference>